<accession>A0A0D3KYH1</accession>
<comment type="cofactor">
    <cofactor evidence="1">
        <name>FMN</name>
        <dbReference type="ChEBI" id="CHEBI:58210"/>
    </cofactor>
</comment>
<dbReference type="InterPro" id="IPR032037">
    <property type="entry name" value="MMACHC"/>
</dbReference>
<keyword evidence="13" id="KW-1185">Reference proteome</keyword>
<dbReference type="Proteomes" id="UP000013827">
    <property type="component" value="Unassembled WGS sequence"/>
</dbReference>
<dbReference type="eggNOG" id="ENOG502S75U">
    <property type="taxonomic scope" value="Eukaryota"/>
</dbReference>
<dbReference type="OMA" id="YVHIQTC"/>
<dbReference type="PaxDb" id="2903-EOD40806"/>
<evidence type="ECO:0000256" key="2">
    <source>
        <dbReference type="ARBA" id="ARBA00001974"/>
    </source>
</evidence>
<dbReference type="Pfam" id="PF16690">
    <property type="entry name" value="MMACHC"/>
    <property type="match status" value="1"/>
</dbReference>
<sequence>MDPQLERFADTLALAGIDITQPFDVRWYNAHAIEHSLPLSPLPTFERPPSDGTLAVLLGNSTALWSAFLRWLAAQPDPESVTDPLDTYTASVISAAVADLTGGARHDIFWVTDSSRLVSMQRVALVSGLCYHDAETQLSIHPAFGAWVAFRAVVVLDAPAARFGDSPPPLAKGMERDVRLAWAALRDCVTVGRDHRYSEAQLVYHYTKDREVLMHAMRAQPAAT</sequence>
<dbReference type="PANTHER" id="PTHR31457">
    <property type="entry name" value="METHYLMALONIC ACIDURIA AND HOMOCYSTINURIA TYPE C PROTEIN"/>
    <property type="match status" value="1"/>
</dbReference>
<comment type="subcellular location">
    <subcellularLocation>
        <location evidence="3">Cytoplasm</location>
    </subcellularLocation>
</comment>
<protein>
    <recommendedName>
        <fullName evidence="11">Cyanocobalamin reductase (cyanide-eliminating)</fullName>
    </recommendedName>
</protein>
<evidence type="ECO:0000256" key="1">
    <source>
        <dbReference type="ARBA" id="ARBA00001917"/>
    </source>
</evidence>
<dbReference type="AlphaFoldDB" id="A0A0D3KYH1"/>
<evidence type="ECO:0000256" key="3">
    <source>
        <dbReference type="ARBA" id="ARBA00004496"/>
    </source>
</evidence>
<evidence type="ECO:0000256" key="9">
    <source>
        <dbReference type="ARBA" id="ARBA00022857"/>
    </source>
</evidence>
<dbReference type="GO" id="GO:0005737">
    <property type="term" value="C:cytoplasm"/>
    <property type="evidence" value="ECO:0007669"/>
    <property type="project" value="UniProtKB-SubCell"/>
</dbReference>
<dbReference type="HOGENOM" id="CLU_073720_1_0_1"/>
<comment type="similarity">
    <text evidence="4">Belongs to the MMACHC family.</text>
</comment>
<organism evidence="12 13">
    <name type="scientific">Emiliania huxleyi (strain CCMP1516)</name>
    <dbReference type="NCBI Taxonomy" id="280463"/>
    <lineage>
        <taxon>Eukaryota</taxon>
        <taxon>Haptista</taxon>
        <taxon>Haptophyta</taxon>
        <taxon>Prymnesiophyceae</taxon>
        <taxon>Isochrysidales</taxon>
        <taxon>Noelaerhabdaceae</taxon>
        <taxon>Emiliania</taxon>
    </lineage>
</organism>
<evidence type="ECO:0000256" key="10">
    <source>
        <dbReference type="ARBA" id="ARBA00023002"/>
    </source>
</evidence>
<evidence type="ECO:0000256" key="8">
    <source>
        <dbReference type="ARBA" id="ARBA00022827"/>
    </source>
</evidence>
<evidence type="ECO:0000256" key="7">
    <source>
        <dbReference type="ARBA" id="ARBA00022643"/>
    </source>
</evidence>
<reference evidence="13" key="1">
    <citation type="journal article" date="2013" name="Nature">
        <title>Pan genome of the phytoplankton Emiliania underpins its global distribution.</title>
        <authorList>
            <person name="Read B.A."/>
            <person name="Kegel J."/>
            <person name="Klute M.J."/>
            <person name="Kuo A."/>
            <person name="Lefebvre S.C."/>
            <person name="Maumus F."/>
            <person name="Mayer C."/>
            <person name="Miller J."/>
            <person name="Monier A."/>
            <person name="Salamov A."/>
            <person name="Young J."/>
            <person name="Aguilar M."/>
            <person name="Claverie J.M."/>
            <person name="Frickenhaus S."/>
            <person name="Gonzalez K."/>
            <person name="Herman E.K."/>
            <person name="Lin Y.C."/>
            <person name="Napier J."/>
            <person name="Ogata H."/>
            <person name="Sarno A.F."/>
            <person name="Shmutz J."/>
            <person name="Schroeder D."/>
            <person name="de Vargas C."/>
            <person name="Verret F."/>
            <person name="von Dassow P."/>
            <person name="Valentin K."/>
            <person name="Van de Peer Y."/>
            <person name="Wheeler G."/>
            <person name="Dacks J.B."/>
            <person name="Delwiche C.F."/>
            <person name="Dyhrman S.T."/>
            <person name="Glockner G."/>
            <person name="John U."/>
            <person name="Richards T."/>
            <person name="Worden A.Z."/>
            <person name="Zhang X."/>
            <person name="Grigoriev I.V."/>
            <person name="Allen A.E."/>
            <person name="Bidle K."/>
            <person name="Borodovsky M."/>
            <person name="Bowler C."/>
            <person name="Brownlee C."/>
            <person name="Cock J.M."/>
            <person name="Elias M."/>
            <person name="Gladyshev V.N."/>
            <person name="Groth M."/>
            <person name="Guda C."/>
            <person name="Hadaegh A."/>
            <person name="Iglesias-Rodriguez M.D."/>
            <person name="Jenkins J."/>
            <person name="Jones B.M."/>
            <person name="Lawson T."/>
            <person name="Leese F."/>
            <person name="Lindquist E."/>
            <person name="Lobanov A."/>
            <person name="Lomsadze A."/>
            <person name="Malik S.B."/>
            <person name="Marsh M.E."/>
            <person name="Mackinder L."/>
            <person name="Mock T."/>
            <person name="Mueller-Roeber B."/>
            <person name="Pagarete A."/>
            <person name="Parker M."/>
            <person name="Probert I."/>
            <person name="Quesneville H."/>
            <person name="Raines C."/>
            <person name="Rensing S.A."/>
            <person name="Riano-Pachon D.M."/>
            <person name="Richier S."/>
            <person name="Rokitta S."/>
            <person name="Shiraiwa Y."/>
            <person name="Soanes D.M."/>
            <person name="van der Giezen M."/>
            <person name="Wahlund T.M."/>
            <person name="Williams B."/>
            <person name="Wilson W."/>
            <person name="Wolfe G."/>
            <person name="Wurch L.L."/>
        </authorList>
    </citation>
    <scope>NUCLEOTIDE SEQUENCE</scope>
</reference>
<name>A0A0D3KYH1_EMIH1</name>
<evidence type="ECO:0000256" key="6">
    <source>
        <dbReference type="ARBA" id="ARBA00022630"/>
    </source>
</evidence>
<reference evidence="12" key="2">
    <citation type="submission" date="2024-10" db="UniProtKB">
        <authorList>
            <consortium name="EnsemblProtists"/>
        </authorList>
    </citation>
    <scope>IDENTIFICATION</scope>
</reference>
<evidence type="ECO:0000313" key="12">
    <source>
        <dbReference type="EnsemblProtists" id="EOD40806"/>
    </source>
</evidence>
<proteinExistence type="inferred from homology"/>
<dbReference type="GO" id="GO:0033787">
    <property type="term" value="F:cyanocobalamin reductase (cyanide-eliminating) (NADP+) activity"/>
    <property type="evidence" value="ECO:0007669"/>
    <property type="project" value="TreeGrafter"/>
</dbReference>
<comment type="cofactor">
    <cofactor evidence="2">
        <name>FAD</name>
        <dbReference type="ChEBI" id="CHEBI:57692"/>
    </cofactor>
</comment>
<keyword evidence="9" id="KW-0521">NADP</keyword>
<dbReference type="GeneID" id="17286079"/>
<dbReference type="RefSeq" id="XP_005793235.1">
    <property type="nucleotide sequence ID" value="XM_005793178.1"/>
</dbReference>
<dbReference type="GO" id="GO:0032451">
    <property type="term" value="F:demethylase activity"/>
    <property type="evidence" value="ECO:0007669"/>
    <property type="project" value="TreeGrafter"/>
</dbReference>
<keyword evidence="10" id="KW-0560">Oxidoreductase</keyword>
<dbReference type="GO" id="GO:0071949">
    <property type="term" value="F:FAD binding"/>
    <property type="evidence" value="ECO:0007669"/>
    <property type="project" value="TreeGrafter"/>
</dbReference>
<dbReference type="EnsemblProtists" id="EOD40806">
    <property type="protein sequence ID" value="EOD40806"/>
    <property type="gene ID" value="EMIHUDRAFT_460327"/>
</dbReference>
<keyword evidence="8" id="KW-0274">FAD</keyword>
<keyword evidence="5" id="KW-0963">Cytoplasm</keyword>
<dbReference type="PANTHER" id="PTHR31457:SF2">
    <property type="entry name" value="CYANOCOBALAMIN REDUCTASE _ ALKYLCOBALAMIN DEALKYLASE"/>
    <property type="match status" value="1"/>
</dbReference>
<evidence type="ECO:0000313" key="13">
    <source>
        <dbReference type="Proteomes" id="UP000013827"/>
    </source>
</evidence>
<keyword evidence="7" id="KW-0288">FMN</keyword>
<evidence type="ECO:0000256" key="11">
    <source>
        <dbReference type="ARBA" id="ARBA00031313"/>
    </source>
</evidence>
<dbReference type="GO" id="GO:0009235">
    <property type="term" value="P:cobalamin metabolic process"/>
    <property type="evidence" value="ECO:0007669"/>
    <property type="project" value="TreeGrafter"/>
</dbReference>
<evidence type="ECO:0000256" key="4">
    <source>
        <dbReference type="ARBA" id="ARBA00007762"/>
    </source>
</evidence>
<keyword evidence="6" id="KW-0285">Flavoprotein</keyword>
<dbReference type="KEGG" id="ehx:EMIHUDRAFT_460327"/>
<evidence type="ECO:0000256" key="5">
    <source>
        <dbReference type="ARBA" id="ARBA00022490"/>
    </source>
</evidence>